<name>A0A090WYP7_9FLAO</name>
<dbReference type="EMBL" id="BBNU01000024">
    <property type="protein sequence ID" value="GAL82255.1"/>
    <property type="molecule type" value="Genomic_DNA"/>
</dbReference>
<accession>A0A090WYP7</accession>
<protein>
    <submittedName>
        <fullName evidence="2">Peptide synthetase</fullName>
    </submittedName>
</protein>
<sequence>MEYPKSTLHELLEKQAIAYPKAVALEFDNEKICYGKLQEDINKTAHYLWSKGVRPGQIIAISLDRSPDLIASIFAVLQCGAAYVPIDASYPTQRFEMIIADSEASYIICKSTKNDLSDTSKNIFIEDIIEGRNDNSSKSLDLTVQPISVAYIIYTSGSTGKPKGVQVSHLNTINLVYSMGVEPGISREDKIFALTTISFDAMVMEVFLPLLHGGASIVLVDEETRLDGEILLEKALKDNITMMWGTPSIWQILLDSDWKTPLKIKALIGGEPVPLNLANKLLNLCSELWNIYGPTETTVCAFLTQISKDDAEIAIGKPVANTHAYLLDEKGNHVDDGEVGEIVIGGDGVSLGYLNRLNLQAHRLLMTFLLIIIKCIYLVI</sequence>
<dbReference type="GO" id="GO:0005737">
    <property type="term" value="C:cytoplasm"/>
    <property type="evidence" value="ECO:0007669"/>
    <property type="project" value="TreeGrafter"/>
</dbReference>
<proteinExistence type="predicted"/>
<gene>
    <name evidence="2" type="ORF">JCM19274_1569</name>
</gene>
<dbReference type="SUPFAM" id="SSF56801">
    <property type="entry name" value="Acetyl-CoA synthetase-like"/>
    <property type="match status" value="1"/>
</dbReference>
<dbReference type="Gene3D" id="2.30.38.10">
    <property type="entry name" value="Luciferase, Domain 3"/>
    <property type="match status" value="1"/>
</dbReference>
<reference evidence="2 3" key="1">
    <citation type="journal article" date="2014" name="Genome Announc.">
        <title>Draft Genome Sequences of Marine Flavobacterium Algibacter lectus Strains SS8 and NR4.</title>
        <authorList>
            <person name="Takatani N."/>
            <person name="Nakanishi M."/>
            <person name="Meirelles P."/>
            <person name="Mino S."/>
            <person name="Suda W."/>
            <person name="Oshima K."/>
            <person name="Hattori M."/>
            <person name="Ohkuma M."/>
            <person name="Hosokawa M."/>
            <person name="Miyashita K."/>
            <person name="Thompson F.L."/>
            <person name="Niwa A."/>
            <person name="Sawabe T."/>
            <person name="Sawabe T."/>
        </authorList>
    </citation>
    <scope>NUCLEOTIDE SEQUENCE [LARGE SCALE GENOMIC DNA]</scope>
    <source>
        <strain evidence="3">JCM19274</strain>
    </source>
</reference>
<organism evidence="2 3">
    <name type="scientific">Algibacter lectus</name>
    <dbReference type="NCBI Taxonomy" id="221126"/>
    <lineage>
        <taxon>Bacteria</taxon>
        <taxon>Pseudomonadati</taxon>
        <taxon>Bacteroidota</taxon>
        <taxon>Flavobacteriia</taxon>
        <taxon>Flavobacteriales</taxon>
        <taxon>Flavobacteriaceae</taxon>
        <taxon>Algibacter</taxon>
    </lineage>
</organism>
<dbReference type="PANTHER" id="PTHR45527:SF1">
    <property type="entry name" value="FATTY ACID SYNTHASE"/>
    <property type="match status" value="1"/>
</dbReference>
<dbReference type="GO" id="GO:0043041">
    <property type="term" value="P:amino acid activation for nonribosomal peptide biosynthetic process"/>
    <property type="evidence" value="ECO:0007669"/>
    <property type="project" value="TreeGrafter"/>
</dbReference>
<dbReference type="Pfam" id="PF00501">
    <property type="entry name" value="AMP-binding"/>
    <property type="match status" value="1"/>
</dbReference>
<evidence type="ECO:0000313" key="2">
    <source>
        <dbReference type="EMBL" id="GAL82255.1"/>
    </source>
</evidence>
<feature type="domain" description="AMP-dependent synthetase/ligase" evidence="1">
    <location>
        <begin position="12"/>
        <end position="354"/>
    </location>
</feature>
<evidence type="ECO:0000259" key="1">
    <source>
        <dbReference type="Pfam" id="PF00501"/>
    </source>
</evidence>
<dbReference type="InterPro" id="IPR020845">
    <property type="entry name" value="AMP-binding_CS"/>
</dbReference>
<dbReference type="PROSITE" id="PS00455">
    <property type="entry name" value="AMP_BINDING"/>
    <property type="match status" value="1"/>
</dbReference>
<dbReference type="FunFam" id="3.40.50.980:FF:000001">
    <property type="entry name" value="Non-ribosomal peptide synthetase"/>
    <property type="match status" value="1"/>
</dbReference>
<dbReference type="AlphaFoldDB" id="A0A090WYP7"/>
<dbReference type="Proteomes" id="UP000029643">
    <property type="component" value="Unassembled WGS sequence"/>
</dbReference>
<dbReference type="GO" id="GO:0044550">
    <property type="term" value="P:secondary metabolite biosynthetic process"/>
    <property type="evidence" value="ECO:0007669"/>
    <property type="project" value="TreeGrafter"/>
</dbReference>
<evidence type="ECO:0000313" key="3">
    <source>
        <dbReference type="Proteomes" id="UP000029643"/>
    </source>
</evidence>
<comment type="caution">
    <text evidence="2">The sequence shown here is derived from an EMBL/GenBank/DDBJ whole genome shotgun (WGS) entry which is preliminary data.</text>
</comment>
<dbReference type="GO" id="GO:0031177">
    <property type="term" value="F:phosphopantetheine binding"/>
    <property type="evidence" value="ECO:0007669"/>
    <property type="project" value="TreeGrafter"/>
</dbReference>
<dbReference type="PANTHER" id="PTHR45527">
    <property type="entry name" value="NONRIBOSOMAL PEPTIDE SYNTHETASE"/>
    <property type="match status" value="1"/>
</dbReference>
<dbReference type="Gene3D" id="3.40.50.980">
    <property type="match status" value="2"/>
</dbReference>
<dbReference type="InterPro" id="IPR000873">
    <property type="entry name" value="AMP-dep_synth/lig_dom"/>
</dbReference>